<feature type="signal peptide" evidence="1">
    <location>
        <begin position="1"/>
        <end position="31"/>
    </location>
</feature>
<protein>
    <submittedName>
        <fullName evidence="3">Spore coat U domain-containing protein</fullName>
    </submittedName>
</protein>
<feature type="chain" id="PRO_5045997535" evidence="1">
    <location>
        <begin position="32"/>
        <end position="334"/>
    </location>
</feature>
<name>A0ABT5WQL0_9SPHN</name>
<accession>A0ABT5WQL0</accession>
<dbReference type="EMBL" id="JARESE010000036">
    <property type="protein sequence ID" value="MDE8652330.1"/>
    <property type="molecule type" value="Genomic_DNA"/>
</dbReference>
<dbReference type="Proteomes" id="UP001216253">
    <property type="component" value="Unassembled WGS sequence"/>
</dbReference>
<keyword evidence="1" id="KW-0732">Signal</keyword>
<feature type="domain" description="Spore coat protein U/FanG" evidence="2">
    <location>
        <begin position="192"/>
        <end position="330"/>
    </location>
</feature>
<evidence type="ECO:0000313" key="4">
    <source>
        <dbReference type="Proteomes" id="UP001216253"/>
    </source>
</evidence>
<dbReference type="InterPro" id="IPR053167">
    <property type="entry name" value="Spore_coat_component"/>
</dbReference>
<evidence type="ECO:0000313" key="3">
    <source>
        <dbReference type="EMBL" id="MDE8652330.1"/>
    </source>
</evidence>
<sequence length="334" mass="34383">MPVMNRLSARQGWATLLALLLAMVMTQPARADCTTSSATASLGTVSSFAAAASAQGTTASSGIACSGSGTLTLITTNTITATIQSATGSNGNQPRLHDPATGDYLPFLICRDASCAATYQIGNQITWTSTTFLGLLNLFTGPGSTLPLYFRTVPGTQVAAGTYTSTVTIAWNWNICSVGALICLVRDTGTGTSTVTLSLVVERDCAITAPPVDFGSAPLVGSFDPVTRTITLLCSKDAAYTVGINNGLHASGGVRRLSNGGAFIAYDLFYPAASGARWGATGGERRGSGEATTNAGIYNGTTSQTYTYRAEIAPNQPTPAAGTHTDTLTLDVQF</sequence>
<dbReference type="PANTHER" id="PTHR37089">
    <property type="entry name" value="PROTEIN U-RELATED"/>
    <property type="match status" value="1"/>
</dbReference>
<dbReference type="InterPro" id="IPR007893">
    <property type="entry name" value="Spore_coat_U/FanG"/>
</dbReference>
<feature type="domain" description="Spore coat protein U/FanG" evidence="2">
    <location>
        <begin position="27"/>
        <end position="169"/>
    </location>
</feature>
<dbReference type="SMART" id="SM00972">
    <property type="entry name" value="SCPU"/>
    <property type="match status" value="2"/>
</dbReference>
<proteinExistence type="predicted"/>
<evidence type="ECO:0000256" key="1">
    <source>
        <dbReference type="SAM" id="SignalP"/>
    </source>
</evidence>
<dbReference type="PANTHER" id="PTHR37089:SF1">
    <property type="entry name" value="MEMBRANE PROTEIN"/>
    <property type="match status" value="1"/>
</dbReference>
<keyword evidence="4" id="KW-1185">Reference proteome</keyword>
<reference evidence="3 4" key="1">
    <citation type="submission" date="2023-03" db="EMBL/GenBank/DDBJ databases">
        <title>NovoSphingobium album sp. nov. isolated from polycyclic aromatic hydrocarbons- and heavy-metal polluted soil.</title>
        <authorList>
            <person name="Liu Z."/>
            <person name="Wang K."/>
        </authorList>
    </citation>
    <scope>NUCLEOTIDE SEQUENCE [LARGE SCALE GENOMIC DNA]</scope>
    <source>
        <strain evidence="3 4">H3SJ31-1</strain>
    </source>
</reference>
<gene>
    <name evidence="3" type="ORF">PYV00_11505</name>
</gene>
<dbReference type="Pfam" id="PF05229">
    <property type="entry name" value="SCPU"/>
    <property type="match status" value="2"/>
</dbReference>
<comment type="caution">
    <text evidence="3">The sequence shown here is derived from an EMBL/GenBank/DDBJ whole genome shotgun (WGS) entry which is preliminary data.</text>
</comment>
<evidence type="ECO:0000259" key="2">
    <source>
        <dbReference type="Pfam" id="PF05229"/>
    </source>
</evidence>
<organism evidence="3 4">
    <name type="scientific">Novosphingobium album</name>
    <name type="common">ex Liu et al. 2023</name>
    <dbReference type="NCBI Taxonomy" id="3031130"/>
    <lineage>
        <taxon>Bacteria</taxon>
        <taxon>Pseudomonadati</taxon>
        <taxon>Pseudomonadota</taxon>
        <taxon>Alphaproteobacteria</taxon>
        <taxon>Sphingomonadales</taxon>
        <taxon>Sphingomonadaceae</taxon>
        <taxon>Novosphingobium</taxon>
    </lineage>
</organism>